<evidence type="ECO:0000259" key="6">
    <source>
        <dbReference type="Pfam" id="PF00870"/>
    </source>
</evidence>
<sequence length="404" mass="45582">MAPTPPASQFYLLDASQSSAGGSSDNPPPLQYQEPVQLYNPVSSQNLALAVQNYYNYVAQCFRISFKPNDNSLKNPNQVLFDDTLHCAPNKSICVYLGQKIFPYDGINFPQVIAYLKYADDKNKNSRVETCIKHNKGPPPTDHHVIYSDDVDCNHYYDKNRSAFALSWIYPAAEEIPSISICFTCSSSCFQRAVFELHIDLIYPDGTYIPQKHLVKVSANPGRDSGYQMCMLNEFARMKGAWNAASKPRARKMTQTSESEDSPKAKRSDADVEEDLIGNGVFNITVYGFKAFKNVLEFYSMLNTKDKYELLKLCPNQAGVLNSQIPANGTLDAWLEKARMKKYKGLLNSNGIRSMVHVHKVYHSNYFENLGIPIEDAGSLHASFIYWRTSYLMALYKDVEPPQG</sequence>
<proteinExistence type="predicted"/>
<dbReference type="Pfam" id="PF21907">
    <property type="entry name" value="SAM_CEP-1_C"/>
    <property type="match status" value="1"/>
</dbReference>
<organism evidence="8 9">
    <name type="scientific">Panagrolaimus superbus</name>
    <dbReference type="NCBI Taxonomy" id="310955"/>
    <lineage>
        <taxon>Eukaryota</taxon>
        <taxon>Metazoa</taxon>
        <taxon>Ecdysozoa</taxon>
        <taxon>Nematoda</taxon>
        <taxon>Chromadorea</taxon>
        <taxon>Rhabditida</taxon>
        <taxon>Tylenchina</taxon>
        <taxon>Panagrolaimomorpha</taxon>
        <taxon>Panagrolaimoidea</taxon>
        <taxon>Panagrolaimidae</taxon>
        <taxon>Panagrolaimus</taxon>
    </lineage>
</organism>
<name>A0A914YNQ5_9BILA</name>
<keyword evidence="3" id="KW-0804">Transcription</keyword>
<feature type="domain" description="CEP-1 C-terminal SAM" evidence="7">
    <location>
        <begin position="297"/>
        <end position="388"/>
    </location>
</feature>
<evidence type="ECO:0000313" key="8">
    <source>
        <dbReference type="Proteomes" id="UP000887577"/>
    </source>
</evidence>
<protein>
    <submittedName>
        <fullName evidence="9">P53 DNA-binding domain-containing protein</fullName>
    </submittedName>
</protein>
<evidence type="ECO:0000256" key="5">
    <source>
        <dbReference type="SAM" id="MobiDB-lite"/>
    </source>
</evidence>
<dbReference type="AlphaFoldDB" id="A0A914YNQ5"/>
<dbReference type="InterPro" id="IPR054106">
    <property type="entry name" value="CEP-1_C"/>
</dbReference>
<keyword evidence="2" id="KW-0805">Transcription regulation</keyword>
<dbReference type="Pfam" id="PF00870">
    <property type="entry name" value="P53"/>
    <property type="match status" value="1"/>
</dbReference>
<evidence type="ECO:0000256" key="3">
    <source>
        <dbReference type="ARBA" id="ARBA00023163"/>
    </source>
</evidence>
<dbReference type="GO" id="GO:0005634">
    <property type="term" value="C:nucleus"/>
    <property type="evidence" value="ECO:0007669"/>
    <property type="project" value="UniProtKB-SubCell"/>
</dbReference>
<dbReference type="InterPro" id="IPR012346">
    <property type="entry name" value="p53/RUNT-type_TF_DNA-bd_sf"/>
</dbReference>
<dbReference type="InterPro" id="IPR011615">
    <property type="entry name" value="p53_DNA-bd"/>
</dbReference>
<feature type="compositionally biased region" description="Basic and acidic residues" evidence="5">
    <location>
        <begin position="261"/>
        <end position="270"/>
    </location>
</feature>
<dbReference type="GO" id="GO:0000976">
    <property type="term" value="F:transcription cis-regulatory region binding"/>
    <property type="evidence" value="ECO:0007669"/>
    <property type="project" value="InterPro"/>
</dbReference>
<evidence type="ECO:0000259" key="7">
    <source>
        <dbReference type="Pfam" id="PF21907"/>
    </source>
</evidence>
<comment type="subcellular location">
    <subcellularLocation>
        <location evidence="1">Nucleus</location>
    </subcellularLocation>
</comment>
<evidence type="ECO:0000313" key="9">
    <source>
        <dbReference type="WBParaSite" id="PSU_v2.g2489.t1"/>
    </source>
</evidence>
<dbReference type="GO" id="GO:0003700">
    <property type="term" value="F:DNA-binding transcription factor activity"/>
    <property type="evidence" value="ECO:0007669"/>
    <property type="project" value="InterPro"/>
</dbReference>
<evidence type="ECO:0000256" key="1">
    <source>
        <dbReference type="ARBA" id="ARBA00004123"/>
    </source>
</evidence>
<dbReference type="InterPro" id="IPR008967">
    <property type="entry name" value="p53-like_TF_DNA-bd_sf"/>
</dbReference>
<keyword evidence="4" id="KW-0539">Nucleus</keyword>
<dbReference type="SUPFAM" id="SSF49417">
    <property type="entry name" value="p53-like transcription factors"/>
    <property type="match status" value="1"/>
</dbReference>
<reference evidence="9" key="1">
    <citation type="submission" date="2022-11" db="UniProtKB">
        <authorList>
            <consortium name="WormBaseParasite"/>
        </authorList>
    </citation>
    <scope>IDENTIFICATION</scope>
</reference>
<evidence type="ECO:0000256" key="4">
    <source>
        <dbReference type="ARBA" id="ARBA00023242"/>
    </source>
</evidence>
<dbReference type="WBParaSite" id="PSU_v2.g2489.t1">
    <property type="protein sequence ID" value="PSU_v2.g2489.t1"/>
    <property type="gene ID" value="PSU_v2.g2489"/>
</dbReference>
<keyword evidence="8" id="KW-1185">Reference proteome</keyword>
<dbReference type="Proteomes" id="UP000887577">
    <property type="component" value="Unplaced"/>
</dbReference>
<evidence type="ECO:0000256" key="2">
    <source>
        <dbReference type="ARBA" id="ARBA00023015"/>
    </source>
</evidence>
<accession>A0A914YNQ5</accession>
<dbReference type="Gene3D" id="2.60.40.720">
    <property type="match status" value="1"/>
</dbReference>
<feature type="region of interest" description="Disordered" evidence="5">
    <location>
        <begin position="246"/>
        <end position="270"/>
    </location>
</feature>
<feature type="domain" description="p53 DNA-binding" evidence="6">
    <location>
        <begin position="111"/>
        <end position="225"/>
    </location>
</feature>